<name>A0A5A7QLH8_STRAF</name>
<organism evidence="2 3">
    <name type="scientific">Striga asiatica</name>
    <name type="common">Asiatic witchweed</name>
    <name type="synonym">Buchnera asiatica</name>
    <dbReference type="NCBI Taxonomy" id="4170"/>
    <lineage>
        <taxon>Eukaryota</taxon>
        <taxon>Viridiplantae</taxon>
        <taxon>Streptophyta</taxon>
        <taxon>Embryophyta</taxon>
        <taxon>Tracheophyta</taxon>
        <taxon>Spermatophyta</taxon>
        <taxon>Magnoliopsida</taxon>
        <taxon>eudicotyledons</taxon>
        <taxon>Gunneridae</taxon>
        <taxon>Pentapetalae</taxon>
        <taxon>asterids</taxon>
        <taxon>lamiids</taxon>
        <taxon>Lamiales</taxon>
        <taxon>Orobanchaceae</taxon>
        <taxon>Buchnereae</taxon>
        <taxon>Striga</taxon>
    </lineage>
</organism>
<dbReference type="AlphaFoldDB" id="A0A5A7QLH8"/>
<evidence type="ECO:0000313" key="2">
    <source>
        <dbReference type="EMBL" id="GER45846.1"/>
    </source>
</evidence>
<feature type="region of interest" description="Disordered" evidence="1">
    <location>
        <begin position="98"/>
        <end position="118"/>
    </location>
</feature>
<evidence type="ECO:0000313" key="3">
    <source>
        <dbReference type="Proteomes" id="UP000325081"/>
    </source>
</evidence>
<dbReference type="EMBL" id="BKCP01007338">
    <property type="protein sequence ID" value="GER45846.1"/>
    <property type="molecule type" value="Genomic_DNA"/>
</dbReference>
<proteinExistence type="predicted"/>
<comment type="caution">
    <text evidence="2">The sequence shown here is derived from an EMBL/GenBank/DDBJ whole genome shotgun (WGS) entry which is preliminary data.</text>
</comment>
<keyword evidence="2" id="KW-0808">Transferase</keyword>
<sequence>MKQKTESMFDLSVICYAISTVGGGEKVDRAEMRFPTSRSATTVVSRLEKVGRTSNLREFNLSYSRGSSRNDHNLSNQILCKKRVPNVEDTLETKIAWNEKEQQTQAQNGHRNVEKLDN</sequence>
<accession>A0A5A7QLH8</accession>
<keyword evidence="3" id="KW-1185">Reference proteome</keyword>
<evidence type="ECO:0000256" key="1">
    <source>
        <dbReference type="SAM" id="MobiDB-lite"/>
    </source>
</evidence>
<protein>
    <submittedName>
        <fullName evidence="2">CBL-interacting protein kinase 20</fullName>
    </submittedName>
</protein>
<keyword evidence="2" id="KW-0418">Kinase</keyword>
<dbReference type="GO" id="GO:0016301">
    <property type="term" value="F:kinase activity"/>
    <property type="evidence" value="ECO:0007669"/>
    <property type="project" value="UniProtKB-KW"/>
</dbReference>
<reference evidence="3" key="1">
    <citation type="journal article" date="2019" name="Curr. Biol.">
        <title>Genome Sequence of Striga asiatica Provides Insight into the Evolution of Plant Parasitism.</title>
        <authorList>
            <person name="Yoshida S."/>
            <person name="Kim S."/>
            <person name="Wafula E.K."/>
            <person name="Tanskanen J."/>
            <person name="Kim Y.M."/>
            <person name="Honaas L."/>
            <person name="Yang Z."/>
            <person name="Spallek T."/>
            <person name="Conn C.E."/>
            <person name="Ichihashi Y."/>
            <person name="Cheong K."/>
            <person name="Cui S."/>
            <person name="Der J.P."/>
            <person name="Gundlach H."/>
            <person name="Jiao Y."/>
            <person name="Hori C."/>
            <person name="Ishida J.K."/>
            <person name="Kasahara H."/>
            <person name="Kiba T."/>
            <person name="Kim M.S."/>
            <person name="Koo N."/>
            <person name="Laohavisit A."/>
            <person name="Lee Y.H."/>
            <person name="Lumba S."/>
            <person name="McCourt P."/>
            <person name="Mortimer J.C."/>
            <person name="Mutuku J.M."/>
            <person name="Nomura T."/>
            <person name="Sasaki-Sekimoto Y."/>
            <person name="Seto Y."/>
            <person name="Wang Y."/>
            <person name="Wakatake T."/>
            <person name="Sakakibara H."/>
            <person name="Demura T."/>
            <person name="Yamaguchi S."/>
            <person name="Yoneyama K."/>
            <person name="Manabe R.I."/>
            <person name="Nelson D.C."/>
            <person name="Schulman A.H."/>
            <person name="Timko M.P."/>
            <person name="dePamphilis C.W."/>
            <person name="Choi D."/>
            <person name="Shirasu K."/>
        </authorList>
    </citation>
    <scope>NUCLEOTIDE SEQUENCE [LARGE SCALE GENOMIC DNA]</scope>
    <source>
        <strain evidence="3">cv. UVA1</strain>
    </source>
</reference>
<dbReference type="Proteomes" id="UP000325081">
    <property type="component" value="Unassembled WGS sequence"/>
</dbReference>
<gene>
    <name evidence="2" type="ORF">STAS_22833</name>
</gene>